<accession>A0ACB8B6Q2</accession>
<dbReference type="Proteomes" id="UP000790709">
    <property type="component" value="Unassembled WGS sequence"/>
</dbReference>
<protein>
    <submittedName>
        <fullName evidence="1">Uncharacterized protein</fullName>
    </submittedName>
</protein>
<dbReference type="EMBL" id="MU266530">
    <property type="protein sequence ID" value="KAH7921352.1"/>
    <property type="molecule type" value="Genomic_DNA"/>
</dbReference>
<sequence>ARSPELDRVVGALNLLESGKGALVGCDANVLLSLLTIHHRRRRRLNSTLGLRRASPYDGDRKDFFIHLQDDEAIFDAHCKAQESTKDNSNTELLVVLEHAHPVAIASSLVYSLSHSKRRHEHRKRFGRWRGGFSEETVKDVLACLLHSSARNCSTVNTNTVEPPAQFQ</sequence>
<name>A0ACB8B6Q2_9AGAM</name>
<proteinExistence type="predicted"/>
<feature type="non-terminal residue" evidence="1">
    <location>
        <position position="1"/>
    </location>
</feature>
<keyword evidence="2" id="KW-1185">Reference proteome</keyword>
<comment type="caution">
    <text evidence="1">The sequence shown here is derived from an EMBL/GenBank/DDBJ whole genome shotgun (WGS) entry which is preliminary data.</text>
</comment>
<reference evidence="1" key="1">
    <citation type="journal article" date="2021" name="New Phytol.">
        <title>Evolutionary innovations through gain and loss of genes in the ectomycorrhizal Boletales.</title>
        <authorList>
            <person name="Wu G."/>
            <person name="Miyauchi S."/>
            <person name="Morin E."/>
            <person name="Kuo A."/>
            <person name="Drula E."/>
            <person name="Varga T."/>
            <person name="Kohler A."/>
            <person name="Feng B."/>
            <person name="Cao Y."/>
            <person name="Lipzen A."/>
            <person name="Daum C."/>
            <person name="Hundley H."/>
            <person name="Pangilinan J."/>
            <person name="Johnson J."/>
            <person name="Barry K."/>
            <person name="LaButti K."/>
            <person name="Ng V."/>
            <person name="Ahrendt S."/>
            <person name="Min B."/>
            <person name="Choi I.G."/>
            <person name="Park H."/>
            <person name="Plett J.M."/>
            <person name="Magnuson J."/>
            <person name="Spatafora J.W."/>
            <person name="Nagy L.G."/>
            <person name="Henrissat B."/>
            <person name="Grigoriev I.V."/>
            <person name="Yang Z.L."/>
            <person name="Xu J."/>
            <person name="Martin F.M."/>
        </authorList>
    </citation>
    <scope>NUCLEOTIDE SEQUENCE</scope>
    <source>
        <strain evidence="1">KUC20120723A-06</strain>
    </source>
</reference>
<gene>
    <name evidence="1" type="ORF">BV22DRAFT_1049678</name>
</gene>
<evidence type="ECO:0000313" key="2">
    <source>
        <dbReference type="Proteomes" id="UP000790709"/>
    </source>
</evidence>
<evidence type="ECO:0000313" key="1">
    <source>
        <dbReference type="EMBL" id="KAH7921352.1"/>
    </source>
</evidence>
<organism evidence="1 2">
    <name type="scientific">Leucogyrophana mollusca</name>
    <dbReference type="NCBI Taxonomy" id="85980"/>
    <lineage>
        <taxon>Eukaryota</taxon>
        <taxon>Fungi</taxon>
        <taxon>Dikarya</taxon>
        <taxon>Basidiomycota</taxon>
        <taxon>Agaricomycotina</taxon>
        <taxon>Agaricomycetes</taxon>
        <taxon>Agaricomycetidae</taxon>
        <taxon>Boletales</taxon>
        <taxon>Boletales incertae sedis</taxon>
        <taxon>Leucogyrophana</taxon>
    </lineage>
</organism>